<dbReference type="InterPro" id="IPR029052">
    <property type="entry name" value="Metallo-depent_PP-like"/>
</dbReference>
<evidence type="ECO:0000313" key="4">
    <source>
        <dbReference type="Proteomes" id="UP000179243"/>
    </source>
</evidence>
<keyword evidence="1" id="KW-0732">Signal</keyword>
<dbReference type="PANTHER" id="PTHR43143">
    <property type="entry name" value="METALLOPHOSPHOESTERASE, CALCINEURIN SUPERFAMILY"/>
    <property type="match status" value="1"/>
</dbReference>
<proteinExistence type="predicted"/>
<feature type="signal peptide" evidence="1">
    <location>
        <begin position="1"/>
        <end position="17"/>
    </location>
</feature>
<reference evidence="3 4" key="1">
    <citation type="journal article" date="2016" name="Nat. Commun.">
        <title>Thousands of microbial genomes shed light on interconnected biogeochemical processes in an aquifer system.</title>
        <authorList>
            <person name="Anantharaman K."/>
            <person name="Brown C.T."/>
            <person name="Hug L.A."/>
            <person name="Sharon I."/>
            <person name="Castelle C.J."/>
            <person name="Probst A.J."/>
            <person name="Thomas B.C."/>
            <person name="Singh A."/>
            <person name="Wilkins M.J."/>
            <person name="Karaoz U."/>
            <person name="Brodie E.L."/>
            <person name="Williams K.H."/>
            <person name="Hubbard S.S."/>
            <person name="Banfield J.F."/>
        </authorList>
    </citation>
    <scope>NUCLEOTIDE SEQUENCE [LARGE SCALE GENOMIC DNA]</scope>
</reference>
<dbReference type="InterPro" id="IPR051918">
    <property type="entry name" value="STPP_CPPED1"/>
</dbReference>
<feature type="domain" description="Calcineurin-like phosphoesterase" evidence="2">
    <location>
        <begin position="41"/>
        <end position="245"/>
    </location>
</feature>
<dbReference type="SUPFAM" id="SSF56300">
    <property type="entry name" value="Metallo-dependent phosphatases"/>
    <property type="match status" value="1"/>
</dbReference>
<dbReference type="Pfam" id="PF00149">
    <property type="entry name" value="Metallophos"/>
    <property type="match status" value="1"/>
</dbReference>
<sequence length="604" mass="66562">MLKAVLFVVSFAYVITASPTTQLSAYYQDIFSSNADDTTFTFGVNGDNHINSIYGITAAQYRNTLTTWRTAGCAFVTTVGDWGYGNQADVDSTRVAITSVSNCPPVLFTMGNHEMDGVGKRPWVDSIAKGVVTDWASADGLTDKIYYAFTYGSQYLFIFLDGDYQVGASGSSNGTLDTVQVRWFKEQLEANRDKHVFVFFHEPIEQWTYDTPGYLFNSRGPVCAELEKHINLSGKQAWTFSGHLHYDKKTTFHKVHSVHISAGTAGVVSIDGDNITVNVGSGWTNLDQFPCNVAEYDPISGDSVIRIAEDSIRGMYSSVRDNNVFSQVTAENGVGPVYGTKMMKGPAITWYHSYLFSDQLITVRPNMKFLYSIYLVNVSAVNQDHAGIQPFVVMPDGSNPTTTIQDQNAISFDMRKTPIFQCYACELPSLAGRASSQWYHREFDLSAFAGASLDRFMFLSQANGANFSSFYVDNIKVRWPAPTTIKETPASEPDDDLVIHASPNPFNPAVTISITNVKLSASPAKRGERIMNPDLKIYNTQGQLVKDLTSDIRNLKFVIRSPRIAAGEAGNSVVWDASGQPSGLYVVRATLGSSVFTKTITLMK</sequence>
<dbReference type="PANTHER" id="PTHR43143:SF4">
    <property type="entry name" value="CALCINEURIN-LIKE PHOSPHOESTERASE DOMAIN-CONTAINING PROTEIN"/>
    <property type="match status" value="1"/>
</dbReference>
<dbReference type="InterPro" id="IPR004843">
    <property type="entry name" value="Calcineurin-like_PHP"/>
</dbReference>
<comment type="caution">
    <text evidence="3">The sequence shown here is derived from an EMBL/GenBank/DDBJ whole genome shotgun (WGS) entry which is preliminary data.</text>
</comment>
<name>A0A1F7FH78_UNCRA</name>
<dbReference type="GO" id="GO:0016787">
    <property type="term" value="F:hydrolase activity"/>
    <property type="evidence" value="ECO:0007669"/>
    <property type="project" value="InterPro"/>
</dbReference>
<evidence type="ECO:0000313" key="3">
    <source>
        <dbReference type="EMBL" id="OGK05983.1"/>
    </source>
</evidence>
<protein>
    <recommendedName>
        <fullName evidence="2">Calcineurin-like phosphoesterase domain-containing protein</fullName>
    </recommendedName>
</protein>
<feature type="chain" id="PRO_5009528710" description="Calcineurin-like phosphoesterase domain-containing protein" evidence="1">
    <location>
        <begin position="18"/>
        <end position="604"/>
    </location>
</feature>
<evidence type="ECO:0000256" key="1">
    <source>
        <dbReference type="SAM" id="SignalP"/>
    </source>
</evidence>
<accession>A0A1F7FH78</accession>
<dbReference type="Proteomes" id="UP000179243">
    <property type="component" value="Unassembled WGS sequence"/>
</dbReference>
<evidence type="ECO:0000259" key="2">
    <source>
        <dbReference type="Pfam" id="PF00149"/>
    </source>
</evidence>
<dbReference type="EMBL" id="MFYX01000043">
    <property type="protein sequence ID" value="OGK05983.1"/>
    <property type="molecule type" value="Genomic_DNA"/>
</dbReference>
<gene>
    <name evidence="3" type="ORF">A2519_22820</name>
</gene>
<dbReference type="AlphaFoldDB" id="A0A1F7FH78"/>
<organism evidence="3 4">
    <name type="scientific">Candidatus Raymondbacteria bacterium RIFOXYD12_FULL_49_13</name>
    <dbReference type="NCBI Taxonomy" id="1817890"/>
    <lineage>
        <taxon>Bacteria</taxon>
        <taxon>Raymondiibacteriota</taxon>
    </lineage>
</organism>
<dbReference type="Gene3D" id="3.60.21.10">
    <property type="match status" value="2"/>
</dbReference>